<feature type="transmembrane region" description="Helical" evidence="1">
    <location>
        <begin position="235"/>
        <end position="254"/>
    </location>
</feature>
<accession>A0ABW1JIG7</accession>
<gene>
    <name evidence="2" type="ORF">ACFQDO_18765</name>
</gene>
<dbReference type="Pfam" id="PF13367">
    <property type="entry name" value="PrsW-protease"/>
    <property type="match status" value="1"/>
</dbReference>
<comment type="caution">
    <text evidence="2">The sequence shown here is derived from an EMBL/GenBank/DDBJ whole genome shotgun (WGS) entry which is preliminary data.</text>
</comment>
<reference evidence="3" key="1">
    <citation type="journal article" date="2019" name="Int. J. Syst. Evol. Microbiol.">
        <title>The Global Catalogue of Microorganisms (GCM) 10K type strain sequencing project: providing services to taxonomists for standard genome sequencing and annotation.</title>
        <authorList>
            <consortium name="The Broad Institute Genomics Platform"/>
            <consortium name="The Broad Institute Genome Sequencing Center for Infectious Disease"/>
            <person name="Wu L."/>
            <person name="Ma J."/>
        </authorList>
    </citation>
    <scope>NUCLEOTIDE SEQUENCE [LARGE SCALE GENOMIC DNA]</scope>
    <source>
        <strain evidence="3">KACC 14249</strain>
    </source>
</reference>
<keyword evidence="3" id="KW-1185">Reference proteome</keyword>
<keyword evidence="1" id="KW-1133">Transmembrane helix</keyword>
<evidence type="ECO:0000256" key="1">
    <source>
        <dbReference type="SAM" id="Phobius"/>
    </source>
</evidence>
<feature type="transmembrane region" description="Helical" evidence="1">
    <location>
        <begin position="134"/>
        <end position="155"/>
    </location>
</feature>
<dbReference type="InterPro" id="IPR026898">
    <property type="entry name" value="PrsW"/>
</dbReference>
<feature type="transmembrane region" description="Helical" evidence="1">
    <location>
        <begin position="167"/>
        <end position="187"/>
    </location>
</feature>
<keyword evidence="2" id="KW-0482">Metalloprotease</keyword>
<keyword evidence="2" id="KW-0378">Hydrolase</keyword>
<feature type="transmembrane region" description="Helical" evidence="1">
    <location>
        <begin position="34"/>
        <end position="55"/>
    </location>
</feature>
<dbReference type="GO" id="GO:0008237">
    <property type="term" value="F:metallopeptidase activity"/>
    <property type="evidence" value="ECO:0007669"/>
    <property type="project" value="UniProtKB-KW"/>
</dbReference>
<feature type="transmembrane region" description="Helical" evidence="1">
    <location>
        <begin position="266"/>
        <end position="287"/>
    </location>
</feature>
<evidence type="ECO:0000313" key="3">
    <source>
        <dbReference type="Proteomes" id="UP001596189"/>
    </source>
</evidence>
<organism evidence="2 3">
    <name type="scientific">Angustibacter luteus</name>
    <dbReference type="NCBI Taxonomy" id="658456"/>
    <lineage>
        <taxon>Bacteria</taxon>
        <taxon>Bacillati</taxon>
        <taxon>Actinomycetota</taxon>
        <taxon>Actinomycetes</taxon>
        <taxon>Kineosporiales</taxon>
        <taxon>Kineosporiaceae</taxon>
    </lineage>
</organism>
<keyword evidence="1" id="KW-0472">Membrane</keyword>
<feature type="transmembrane region" description="Helical" evidence="1">
    <location>
        <begin position="61"/>
        <end position="84"/>
    </location>
</feature>
<sequence length="389" mass="41113">MTSPDPGWSTVPSAAATVDVGGPRRTARSALGRGLLLTLAVVVMGAGLLLVLLAIGSDTGVTGFVAGFVFSLVPVCVVLPALMWLDRLEAEPVGQLLFAFGWGALVATSIALVVNTYSMTVLTAHGGDVSMTGVVVAPWVEETLKGSAVLVILLWRRQEFDGVVDGIVYAGLAGLGFAFTENVLYLGRALQEDGAAGLVVTFVLRCLFGPFAHPLFTMATGIGLGIAAQTSRWSLRVLAPLAGLLVAVLLHGLWNLSTIAGLRGFVWVYVAVQVPIFVGAVGFAVWARSREGRLIRQHLQVYVASGWFTPAEAQMLGSTSERRRARAWAGQIAGARGRKAMRGFQTAATELAFARDRAIRTSSPHGGSDVERELLREVTAQRYALLGSG</sequence>
<proteinExistence type="predicted"/>
<dbReference type="PANTHER" id="PTHR36844">
    <property type="entry name" value="PROTEASE PRSW"/>
    <property type="match status" value="1"/>
</dbReference>
<feature type="transmembrane region" description="Helical" evidence="1">
    <location>
        <begin position="207"/>
        <end position="228"/>
    </location>
</feature>
<feature type="transmembrane region" description="Helical" evidence="1">
    <location>
        <begin position="96"/>
        <end position="114"/>
    </location>
</feature>
<protein>
    <submittedName>
        <fullName evidence="2">PrsW family intramembrane metalloprotease</fullName>
    </submittedName>
</protein>
<dbReference type="RefSeq" id="WP_345717705.1">
    <property type="nucleotide sequence ID" value="NZ_BAABFP010000007.1"/>
</dbReference>
<keyword evidence="2" id="KW-0645">Protease</keyword>
<dbReference type="EMBL" id="JBHSRD010000008">
    <property type="protein sequence ID" value="MFC6009179.1"/>
    <property type="molecule type" value="Genomic_DNA"/>
</dbReference>
<evidence type="ECO:0000313" key="2">
    <source>
        <dbReference type="EMBL" id="MFC6009179.1"/>
    </source>
</evidence>
<name>A0ABW1JIG7_9ACTN</name>
<dbReference type="Proteomes" id="UP001596189">
    <property type="component" value="Unassembled WGS sequence"/>
</dbReference>
<dbReference type="PANTHER" id="PTHR36844:SF1">
    <property type="entry name" value="PROTEASE PRSW"/>
    <property type="match status" value="1"/>
</dbReference>
<keyword evidence="1" id="KW-0812">Transmembrane</keyword>